<gene>
    <name evidence="3" type="primary">Akna</name>
    <name evidence="3" type="ORF">PHOROB_LOCUS7773</name>
</gene>
<dbReference type="GeneID" id="127224776"/>
<feature type="compositionally biased region" description="Low complexity" evidence="1">
    <location>
        <begin position="677"/>
        <end position="687"/>
    </location>
</feature>
<dbReference type="GO" id="GO:0005813">
    <property type="term" value="C:centrosome"/>
    <property type="evidence" value="ECO:0007669"/>
    <property type="project" value="TreeGrafter"/>
</dbReference>
<feature type="region of interest" description="Disordered" evidence="1">
    <location>
        <begin position="1000"/>
        <end position="1031"/>
    </location>
</feature>
<dbReference type="GO" id="GO:0001837">
    <property type="term" value="P:epithelial to mesenchymal transition"/>
    <property type="evidence" value="ECO:0007669"/>
    <property type="project" value="TreeGrafter"/>
</dbReference>
<evidence type="ECO:0000256" key="1">
    <source>
        <dbReference type="SAM" id="MobiDB-lite"/>
    </source>
</evidence>
<feature type="compositionally biased region" description="Polar residues" evidence="1">
    <location>
        <begin position="695"/>
        <end position="712"/>
    </location>
</feature>
<evidence type="ECO:0000259" key="2">
    <source>
        <dbReference type="Pfam" id="PF12443"/>
    </source>
</evidence>
<feature type="compositionally biased region" description="Polar residues" evidence="1">
    <location>
        <begin position="185"/>
        <end position="203"/>
    </location>
</feature>
<dbReference type="PANTHER" id="PTHR21510:SF15">
    <property type="entry name" value="MICROTUBULE ORGANIZATION PROTEIN AKNA"/>
    <property type="match status" value="1"/>
</dbReference>
<feature type="compositionally biased region" description="Basic and acidic residues" evidence="1">
    <location>
        <begin position="168"/>
        <end position="183"/>
    </location>
</feature>
<feature type="region of interest" description="Disordered" evidence="1">
    <location>
        <begin position="643"/>
        <end position="722"/>
    </location>
</feature>
<feature type="domain" description="AKNA" evidence="2">
    <location>
        <begin position="584"/>
        <end position="679"/>
    </location>
</feature>
<feature type="compositionally biased region" description="Basic and acidic residues" evidence="1">
    <location>
        <begin position="800"/>
        <end position="809"/>
    </location>
</feature>
<evidence type="ECO:0000313" key="3">
    <source>
        <dbReference type="EMBL" id="CAH6790466.1"/>
    </source>
</evidence>
<feature type="compositionally biased region" description="Low complexity" evidence="1">
    <location>
        <begin position="1008"/>
        <end position="1026"/>
    </location>
</feature>
<dbReference type="GO" id="GO:0060234">
    <property type="term" value="P:neuroblast delamination"/>
    <property type="evidence" value="ECO:0007669"/>
    <property type="project" value="TreeGrafter"/>
</dbReference>
<organism evidence="3 4">
    <name type="scientific">Phodopus roborovskii</name>
    <name type="common">Roborovski's desert hamster</name>
    <name type="synonym">Cricetulus roborovskii</name>
    <dbReference type="NCBI Taxonomy" id="109678"/>
    <lineage>
        <taxon>Eukaryota</taxon>
        <taxon>Metazoa</taxon>
        <taxon>Chordata</taxon>
        <taxon>Craniata</taxon>
        <taxon>Vertebrata</taxon>
        <taxon>Euteleostomi</taxon>
        <taxon>Mammalia</taxon>
        <taxon>Eutheria</taxon>
        <taxon>Euarchontoglires</taxon>
        <taxon>Glires</taxon>
        <taxon>Rodentia</taxon>
        <taxon>Myomorpha</taxon>
        <taxon>Muroidea</taxon>
        <taxon>Cricetidae</taxon>
        <taxon>Cricetinae</taxon>
        <taxon>Phodopus</taxon>
    </lineage>
</organism>
<feature type="compositionally biased region" description="Polar residues" evidence="1">
    <location>
        <begin position="257"/>
        <end position="275"/>
    </location>
</feature>
<feature type="compositionally biased region" description="Acidic residues" evidence="1">
    <location>
        <begin position="760"/>
        <end position="769"/>
    </location>
</feature>
<feature type="region of interest" description="Disordered" evidence="1">
    <location>
        <begin position="491"/>
        <end position="528"/>
    </location>
</feature>
<dbReference type="KEGG" id="prob:127224776"/>
<dbReference type="InterPro" id="IPR022150">
    <property type="entry name" value="AKNA_dom"/>
</dbReference>
<feature type="region of interest" description="Disordered" evidence="1">
    <location>
        <begin position="1247"/>
        <end position="1288"/>
    </location>
</feature>
<feature type="region of interest" description="Disordered" evidence="1">
    <location>
        <begin position="759"/>
        <end position="865"/>
    </location>
</feature>
<feature type="compositionally biased region" description="Basic and acidic residues" evidence="1">
    <location>
        <begin position="643"/>
        <end position="652"/>
    </location>
</feature>
<sequence length="1403" mass="151981">MASSGTEAHWAGPGLEQGPQRRRWAWAEEQDADGSSDQGWGKEQSLPKATSPELLEDFRWAQEHQPPLEWDPGMQESDESSREETEADDVSSPEGSTLPLPWLSRHNQQLDLSEEDLDEATGSPEAELAEESCTELECEDPGESSPEALEQGPAGGWVVSIKQSSKHRPSEHPKVHPSVERSLAKSWSSGTVSLGQPSDSLDSTWEGDTDVPEPATLAEGLPQSPHHNLPQPDDRNGDGVAPATPAEFRDSLAAPAQNPQCSAGTWRQETTSLPSSRPEDQTWRRTKTSPKPLPSRFTGSISPPSTRLGAVKKVVSQHNQGATLAGHSSSDAPKYGRGRLNYPLPDFSKVGPRVKFPKDENYRPPKSRGHNRQQGPTRPLIFKSPAEIVREVLLSSGERSLANNPSLTHPITRVPQEFQTPEQATELVHQLQEDYHKLLTKYAEAENTIDQLRLGAKVHLYSDPPQASQSICSGSMPQGSKILSFSIPQPRSAEWWPGPEQNPQASEATGWSSPRADLSPSSSPSMATLRRLPQSQGIATDQPATGQTQALASQASGLLAKVESFEELVLAGHLPPQDQIKSLEQLRAAHVALKAEYLEACKERHLNPKADASPGSPRTLHLCRELGTEIYHLGQRLEELQDHMDQTQREPESCSPDLQDNTPAMPFLSRPAHLPMPSGSVSSPSVHTTHEPAATATSPRSSCTRPMNQEVSPGSIKAGEILKDLPTPLRGRELQVEQDCHGLLEQYLSVKSLPEALRVEDEEEKEEEQDYHGTLELDGPGTAPGKAEATRVPPGQRPAQVEEGHRSAIQEDEEQVASMKPPNFRSSMARDRYTPGLDTAEVSQRGTKPMASHQSSLTSLEENGSTELLPSKALLRAGTSHIEGPWMVSPETDSGFVGSETSIISPFTQTPEHRLSHISTPGTLAQHLTASVPDDGASHPKARGSVVPRRSTEAGTPRNRTQQHLSCLSGSLWQGAHSSQLEQTPVVKIGIPRSEFKRQKQISKQLLPSGATSPASVPAPTAASVPHESTESTANLLLTRTERDQAIRDLQAEVSQLRLRLEESLHQPHSGSTTGVASAFHHPTRTQDKLMGSSPPWSSHYGSKSTERLSGEPNGTEPDVPTGRRRARSSSMPRDVPRLFLSSESELLSPRLSSEKSRTFEEHPQAAQEGTRSAGGMRQKERVSFRGQYTGQEYHILPPKAVLKDSGTISCPHCQPIRTQDAGSAVAREPPGPSTADALHCPLCGIIRSTSKTDGPSSGPSEKKTSRKTAPSTPSPKRKSRQMGSPVQPPPGLWYLAAAPAIPAPPALAYISSAPIMPYPPPTVYYATPAPTSARTASSEPAQGSRGTRHSVHLGLGDLEELQVALNEAAQAAENVRSTTRQLSRSLSADLRHARSLRGSCLF</sequence>
<feature type="region of interest" description="Disordered" evidence="1">
    <location>
        <begin position="1086"/>
        <end position="1179"/>
    </location>
</feature>
<dbReference type="Pfam" id="PF12443">
    <property type="entry name" value="AKNA"/>
    <property type="match status" value="1"/>
</dbReference>
<name>A0AAU9ZCR3_PHORO</name>
<feature type="compositionally biased region" description="Low complexity" evidence="1">
    <location>
        <begin position="512"/>
        <end position="525"/>
    </location>
</feature>
<feature type="compositionally biased region" description="Polar residues" evidence="1">
    <location>
        <begin position="1095"/>
        <end position="1104"/>
    </location>
</feature>
<feature type="region of interest" description="Disordered" evidence="1">
    <location>
        <begin position="929"/>
        <end position="963"/>
    </location>
</feature>
<feature type="compositionally biased region" description="Basic and acidic residues" evidence="1">
    <location>
        <begin position="1153"/>
        <end position="1164"/>
    </location>
</feature>
<dbReference type="CTD" id="80709"/>
<keyword evidence="4" id="KW-1185">Reference proteome</keyword>
<dbReference type="EMBL" id="CALSGD010001430">
    <property type="protein sequence ID" value="CAH6790466.1"/>
    <property type="molecule type" value="Genomic_DNA"/>
</dbReference>
<dbReference type="PANTHER" id="PTHR21510">
    <property type="entry name" value="AKNA DOMAIN-CONTAINING PROTEIN"/>
    <property type="match status" value="1"/>
</dbReference>
<feature type="compositionally biased region" description="Polar residues" evidence="1">
    <location>
        <begin position="316"/>
        <end position="331"/>
    </location>
</feature>
<feature type="compositionally biased region" description="Polar residues" evidence="1">
    <location>
        <begin position="501"/>
        <end position="511"/>
    </location>
</feature>
<dbReference type="Proteomes" id="UP001152836">
    <property type="component" value="Unassembled WGS sequence"/>
</dbReference>
<proteinExistence type="predicted"/>
<feature type="compositionally biased region" description="Polar residues" evidence="1">
    <location>
        <begin position="1248"/>
        <end position="1260"/>
    </location>
</feature>
<feature type="compositionally biased region" description="Low complexity" evidence="1">
    <location>
        <begin position="1138"/>
        <end position="1152"/>
    </location>
</feature>
<dbReference type="InterPro" id="IPR052655">
    <property type="entry name" value="AKNA_Centrosome-Trans_reg"/>
</dbReference>
<feature type="region of interest" description="Disordered" evidence="1">
    <location>
        <begin position="1"/>
        <end position="378"/>
    </location>
</feature>
<evidence type="ECO:0000313" key="4">
    <source>
        <dbReference type="Proteomes" id="UP001152836"/>
    </source>
</evidence>
<feature type="compositionally biased region" description="Acidic residues" evidence="1">
    <location>
        <begin position="127"/>
        <end position="142"/>
    </location>
</feature>
<comment type="caution">
    <text evidence="3">The sequence shown here is derived from an EMBL/GenBank/DDBJ whole genome shotgun (WGS) entry which is preliminary data.</text>
</comment>
<protein>
    <submittedName>
        <fullName evidence="3">Akna protein</fullName>
    </submittedName>
</protein>
<feature type="compositionally biased region" description="Polar residues" evidence="1">
    <location>
        <begin position="841"/>
        <end position="865"/>
    </location>
</feature>
<accession>A0AAU9ZCR3</accession>
<dbReference type="RefSeq" id="XP_051043916.1">
    <property type="nucleotide sequence ID" value="XM_051187959.1"/>
</dbReference>
<dbReference type="GO" id="GO:0021849">
    <property type="term" value="P:neuroblast division in subventricular zone"/>
    <property type="evidence" value="ECO:0007669"/>
    <property type="project" value="TreeGrafter"/>
</dbReference>
<reference evidence="3" key="1">
    <citation type="submission" date="2022-06" db="EMBL/GenBank/DDBJ databases">
        <authorList>
            <person name="Andreotti S."/>
            <person name="Wyler E."/>
        </authorList>
    </citation>
    <scope>NUCLEOTIDE SEQUENCE</scope>
</reference>